<keyword evidence="4" id="KW-0808">Transferase</keyword>
<evidence type="ECO:0000256" key="4">
    <source>
        <dbReference type="ARBA" id="ARBA00022679"/>
    </source>
</evidence>
<sequence length="420" mass="47232">MADQNPSGWQTAPGVDSADLIEREHILSILDSFYSFRRWTHQHVTHSRRQAFYALPTTHWQLLADAPINFTDTLNAVDDALDANANVAEAIFATAVLPFVGVQGGEQEDSNGPEQTGENQLWKGKANQLNMEKAISTIRQLFRDWSEEGYPERTASYLPVLKALQKEFQHIPDEDKGEIKVLIPGAGLGRLVLEICALGYTAEGNEISYHQLMTSSFILNHTTSRLQHRLYPFVYEFSNHWSRAEQLRVVSVPDISPADVLNAASEGKKIHAFERMSMTAADFSVHYKSADEKEKHNAVTTVYFIDTAPDFITYVKTIHNCLKKNGAWINLGPLLWHFENRHPVDQEQSAQDGGSQNASRGIADPGRVELTAQEVAKLVEHFGFKMEQFHANVPPSTYIGNSMGMLVSCYRPLFFIARKK</sequence>
<keyword evidence="8" id="KW-1185">Reference proteome</keyword>
<name>A0A6A6PDH2_9PEZI</name>
<protein>
    <recommendedName>
        <fullName evidence="2">carnosine N-methyltransferase</fullName>
        <ecNumber evidence="2">2.1.1.22</ecNumber>
    </recommendedName>
</protein>
<dbReference type="EMBL" id="MU001670">
    <property type="protein sequence ID" value="KAF2462028.1"/>
    <property type="molecule type" value="Genomic_DNA"/>
</dbReference>
<dbReference type="EC" id="2.1.1.22" evidence="2"/>
<dbReference type="Pfam" id="PF07942">
    <property type="entry name" value="CARME"/>
    <property type="match status" value="1"/>
</dbReference>
<dbReference type="AlphaFoldDB" id="A0A6A6PDH2"/>
<organism evidence="7 8">
    <name type="scientific">Lineolata rhizophorae</name>
    <dbReference type="NCBI Taxonomy" id="578093"/>
    <lineage>
        <taxon>Eukaryota</taxon>
        <taxon>Fungi</taxon>
        <taxon>Dikarya</taxon>
        <taxon>Ascomycota</taxon>
        <taxon>Pezizomycotina</taxon>
        <taxon>Dothideomycetes</taxon>
        <taxon>Dothideomycetes incertae sedis</taxon>
        <taxon>Lineolatales</taxon>
        <taxon>Lineolataceae</taxon>
        <taxon>Lineolata</taxon>
    </lineage>
</organism>
<evidence type="ECO:0000256" key="1">
    <source>
        <dbReference type="ARBA" id="ARBA00010086"/>
    </source>
</evidence>
<evidence type="ECO:0000256" key="6">
    <source>
        <dbReference type="SAM" id="MobiDB-lite"/>
    </source>
</evidence>
<keyword evidence="3" id="KW-0489">Methyltransferase</keyword>
<dbReference type="InterPro" id="IPR029063">
    <property type="entry name" value="SAM-dependent_MTases_sf"/>
</dbReference>
<evidence type="ECO:0000313" key="7">
    <source>
        <dbReference type="EMBL" id="KAF2462028.1"/>
    </source>
</evidence>
<dbReference type="Proteomes" id="UP000799766">
    <property type="component" value="Unassembled WGS sequence"/>
</dbReference>
<dbReference type="OrthoDB" id="978at2759"/>
<proteinExistence type="inferred from homology"/>
<accession>A0A6A6PDH2</accession>
<dbReference type="Gene3D" id="3.40.50.150">
    <property type="entry name" value="Vaccinia Virus protein VP39"/>
    <property type="match status" value="1"/>
</dbReference>
<evidence type="ECO:0000256" key="2">
    <source>
        <dbReference type="ARBA" id="ARBA00012003"/>
    </source>
</evidence>
<feature type="region of interest" description="Disordered" evidence="6">
    <location>
        <begin position="345"/>
        <end position="364"/>
    </location>
</feature>
<evidence type="ECO:0000313" key="8">
    <source>
        <dbReference type="Proteomes" id="UP000799766"/>
    </source>
</evidence>
<comment type="similarity">
    <text evidence="1">Belongs to the carnosine N-methyltransferase family.</text>
</comment>
<dbReference type="SUPFAM" id="SSF53335">
    <property type="entry name" value="S-adenosyl-L-methionine-dependent methyltransferases"/>
    <property type="match status" value="1"/>
</dbReference>
<dbReference type="SMART" id="SM01296">
    <property type="entry name" value="N2227"/>
    <property type="match status" value="1"/>
</dbReference>
<dbReference type="PANTHER" id="PTHR12303">
    <property type="entry name" value="CARNOSINE N-METHYLTRANSFERASE"/>
    <property type="match status" value="1"/>
</dbReference>
<dbReference type="GO" id="GO:0032259">
    <property type="term" value="P:methylation"/>
    <property type="evidence" value="ECO:0007669"/>
    <property type="project" value="UniProtKB-KW"/>
</dbReference>
<keyword evidence="5" id="KW-0949">S-adenosyl-L-methionine</keyword>
<feature type="compositionally biased region" description="Polar residues" evidence="6">
    <location>
        <begin position="346"/>
        <end position="359"/>
    </location>
</feature>
<evidence type="ECO:0000256" key="3">
    <source>
        <dbReference type="ARBA" id="ARBA00022603"/>
    </source>
</evidence>
<dbReference type="GO" id="GO:0030735">
    <property type="term" value="F:carnosine N-methyltransferase activity"/>
    <property type="evidence" value="ECO:0007669"/>
    <property type="project" value="UniProtKB-EC"/>
</dbReference>
<reference evidence="7" key="1">
    <citation type="journal article" date="2020" name="Stud. Mycol.">
        <title>101 Dothideomycetes genomes: a test case for predicting lifestyles and emergence of pathogens.</title>
        <authorList>
            <person name="Haridas S."/>
            <person name="Albert R."/>
            <person name="Binder M."/>
            <person name="Bloem J."/>
            <person name="Labutti K."/>
            <person name="Salamov A."/>
            <person name="Andreopoulos B."/>
            <person name="Baker S."/>
            <person name="Barry K."/>
            <person name="Bills G."/>
            <person name="Bluhm B."/>
            <person name="Cannon C."/>
            <person name="Castanera R."/>
            <person name="Culley D."/>
            <person name="Daum C."/>
            <person name="Ezra D."/>
            <person name="Gonzalez J."/>
            <person name="Henrissat B."/>
            <person name="Kuo A."/>
            <person name="Liang C."/>
            <person name="Lipzen A."/>
            <person name="Lutzoni F."/>
            <person name="Magnuson J."/>
            <person name="Mondo S."/>
            <person name="Nolan M."/>
            <person name="Ohm R."/>
            <person name="Pangilinan J."/>
            <person name="Park H.-J."/>
            <person name="Ramirez L."/>
            <person name="Alfaro M."/>
            <person name="Sun H."/>
            <person name="Tritt A."/>
            <person name="Yoshinaga Y."/>
            <person name="Zwiers L.-H."/>
            <person name="Turgeon B."/>
            <person name="Goodwin S."/>
            <person name="Spatafora J."/>
            <person name="Crous P."/>
            <person name="Grigoriev I."/>
        </authorList>
    </citation>
    <scope>NUCLEOTIDE SEQUENCE</scope>
    <source>
        <strain evidence="7">ATCC 16933</strain>
    </source>
</reference>
<gene>
    <name evidence="7" type="ORF">BDY21DRAFT_412517</name>
</gene>
<dbReference type="InterPro" id="IPR012901">
    <property type="entry name" value="CARME"/>
</dbReference>
<evidence type="ECO:0000256" key="5">
    <source>
        <dbReference type="ARBA" id="ARBA00022691"/>
    </source>
</evidence>
<dbReference type="PANTHER" id="PTHR12303:SF6">
    <property type="entry name" value="CARNOSINE N-METHYLTRANSFERASE"/>
    <property type="match status" value="1"/>
</dbReference>